<keyword evidence="13 14" id="KW-0472">Membrane</keyword>
<evidence type="ECO:0000256" key="6">
    <source>
        <dbReference type="ARBA" id="ARBA00022679"/>
    </source>
</evidence>
<evidence type="ECO:0000313" key="17">
    <source>
        <dbReference type="EMBL" id="QEL63924.1"/>
    </source>
</evidence>
<dbReference type="InterPro" id="IPR006290">
    <property type="entry name" value="CztS_silS_copS"/>
</dbReference>
<dbReference type="EC" id="2.7.13.3" evidence="14"/>
<evidence type="ECO:0000256" key="8">
    <source>
        <dbReference type="ARBA" id="ARBA00022741"/>
    </source>
</evidence>
<dbReference type="Pfam" id="PF21085">
    <property type="entry name" value="CusS"/>
    <property type="match status" value="1"/>
</dbReference>
<evidence type="ECO:0000256" key="12">
    <source>
        <dbReference type="ARBA" id="ARBA00023012"/>
    </source>
</evidence>
<evidence type="ECO:0000256" key="10">
    <source>
        <dbReference type="ARBA" id="ARBA00022840"/>
    </source>
</evidence>
<gene>
    <name evidence="17" type="primary">cusS</name>
    <name evidence="17" type="ORF">OTERR_04480</name>
</gene>
<dbReference type="NCBIfam" id="TIGR01386">
    <property type="entry name" value="cztS_silS_copS"/>
    <property type="match status" value="1"/>
</dbReference>
<keyword evidence="18" id="KW-1185">Reference proteome</keyword>
<dbReference type="PROSITE" id="PS50885">
    <property type="entry name" value="HAMP"/>
    <property type="match status" value="1"/>
</dbReference>
<keyword evidence="6 14" id="KW-0808">Transferase</keyword>
<reference evidence="17 18" key="1">
    <citation type="submission" date="2017-07" db="EMBL/GenBank/DDBJ databases">
        <title>Complete genome sequence of Oryzomicrobium terrae TPP412.</title>
        <authorList>
            <person name="Chiu L.-W."/>
            <person name="Lo K.-J."/>
            <person name="Tsai Y.-M."/>
            <person name="Lin S.-S."/>
            <person name="Kuo C.-H."/>
            <person name="Liu C.-T."/>
        </authorList>
    </citation>
    <scope>NUCLEOTIDE SEQUENCE [LARGE SCALE GENOMIC DNA]</scope>
    <source>
        <strain evidence="17 18">TPP412</strain>
    </source>
</reference>
<dbReference type="InterPro" id="IPR050428">
    <property type="entry name" value="TCS_sensor_his_kinase"/>
</dbReference>
<dbReference type="InterPro" id="IPR003594">
    <property type="entry name" value="HATPase_dom"/>
</dbReference>
<dbReference type="PANTHER" id="PTHR45436:SF15">
    <property type="entry name" value="SENSOR HISTIDINE KINASE CUSS"/>
    <property type="match status" value="1"/>
</dbReference>
<comment type="catalytic activity">
    <reaction evidence="1 14">
        <text>ATP + protein L-histidine = ADP + protein N-phospho-L-histidine.</text>
        <dbReference type="EC" id="2.7.13.3"/>
    </reaction>
</comment>
<dbReference type="InterPro" id="IPR048590">
    <property type="entry name" value="CusS-like_sensor"/>
</dbReference>
<dbReference type="GO" id="GO:0000155">
    <property type="term" value="F:phosphorelay sensor kinase activity"/>
    <property type="evidence" value="ECO:0007669"/>
    <property type="project" value="InterPro"/>
</dbReference>
<dbReference type="PANTHER" id="PTHR45436">
    <property type="entry name" value="SENSOR HISTIDINE KINASE YKOH"/>
    <property type="match status" value="1"/>
</dbReference>
<dbReference type="AlphaFoldDB" id="A0A5C1E5D4"/>
<keyword evidence="9 14" id="KW-0418">Kinase</keyword>
<dbReference type="InterPro" id="IPR036890">
    <property type="entry name" value="HATPase_C_sf"/>
</dbReference>
<dbReference type="SMART" id="SM00387">
    <property type="entry name" value="HATPase_c"/>
    <property type="match status" value="1"/>
</dbReference>
<feature type="transmembrane region" description="Helical" evidence="14">
    <location>
        <begin position="15"/>
        <end position="36"/>
    </location>
</feature>
<dbReference type="Pfam" id="PF00512">
    <property type="entry name" value="HisKA"/>
    <property type="match status" value="1"/>
</dbReference>
<evidence type="ECO:0000259" key="16">
    <source>
        <dbReference type="PROSITE" id="PS50885"/>
    </source>
</evidence>
<evidence type="ECO:0000313" key="18">
    <source>
        <dbReference type="Proteomes" id="UP000323671"/>
    </source>
</evidence>
<dbReference type="Gene3D" id="3.30.565.10">
    <property type="entry name" value="Histidine kinase-like ATPase, C-terminal domain"/>
    <property type="match status" value="1"/>
</dbReference>
<feature type="domain" description="Histidine kinase" evidence="15">
    <location>
        <begin position="251"/>
        <end position="464"/>
    </location>
</feature>
<sequence>MIFLAPKSLTFRLTLLFATVSTIVLLLLGLLIGTLVEKHFEEMDTEVLTGKLEFLKHALSDIKTQKELNELPHKLNDVLNGHSGLEVALYLGEKKPLYLTSGTMLPDALLTPEQRAHQQPYLWVDEANMSYRGISADIQTSIADAPPIIAVVATSLRMHEHFMESFRTTLWTVMALAALLTGFLGWLAAWRGLAPLQDIRRSAAAITADRLNQRLAANDFPLELAEVAETLNAMLARLESSFRRLSDFSSDLAHELRTPVSNLLTQTQVTLSKTRTLNKYQDVLASNSEELERLSRMIGDMLFLAKSDNDLISLNSKEVNLAVEVQALLEFYNILAEEKDIELSLEGDGIVIGDPLMLRRAVSNLLSNAIRHTPERGTVVVRIKWGGDGVMLSVENTGPTIPPEQRPRLFDRFYRGDAARQRTGDGTGLGLAITQSIMHAHGGDATVASENGLTRFDLTFPPHTKS</sequence>
<accession>A0A5C1E5D4</accession>
<dbReference type="KEGG" id="otr:OTERR_04480"/>
<dbReference type="SMART" id="SM00304">
    <property type="entry name" value="HAMP"/>
    <property type="match status" value="1"/>
</dbReference>
<organism evidence="17 18">
    <name type="scientific">Oryzomicrobium terrae</name>
    <dbReference type="NCBI Taxonomy" id="1735038"/>
    <lineage>
        <taxon>Bacteria</taxon>
        <taxon>Pseudomonadati</taxon>
        <taxon>Pseudomonadota</taxon>
        <taxon>Betaproteobacteria</taxon>
        <taxon>Rhodocyclales</taxon>
        <taxon>Rhodocyclaceae</taxon>
        <taxon>Oryzomicrobium</taxon>
    </lineage>
</organism>
<keyword evidence="4 14" id="KW-0997">Cell inner membrane</keyword>
<proteinExistence type="predicted"/>
<dbReference type="Proteomes" id="UP000323671">
    <property type="component" value="Chromosome"/>
</dbReference>
<dbReference type="Pfam" id="PF02518">
    <property type="entry name" value="HATPase_c"/>
    <property type="match status" value="1"/>
</dbReference>
<dbReference type="InterPro" id="IPR004358">
    <property type="entry name" value="Sig_transdc_His_kin-like_C"/>
</dbReference>
<evidence type="ECO:0000256" key="13">
    <source>
        <dbReference type="ARBA" id="ARBA00023136"/>
    </source>
</evidence>
<keyword evidence="3 14" id="KW-1003">Cell membrane</keyword>
<evidence type="ECO:0000256" key="7">
    <source>
        <dbReference type="ARBA" id="ARBA00022692"/>
    </source>
</evidence>
<dbReference type="CDD" id="cd06225">
    <property type="entry name" value="HAMP"/>
    <property type="match status" value="1"/>
</dbReference>
<evidence type="ECO:0000256" key="2">
    <source>
        <dbReference type="ARBA" id="ARBA00004429"/>
    </source>
</evidence>
<keyword evidence="11 14" id="KW-1133">Transmembrane helix</keyword>
<dbReference type="InterPro" id="IPR036097">
    <property type="entry name" value="HisK_dim/P_sf"/>
</dbReference>
<keyword evidence="5" id="KW-0597">Phosphoprotein</keyword>
<name>A0A5C1E5D4_9RHOO</name>
<dbReference type="Gene3D" id="6.10.340.10">
    <property type="match status" value="1"/>
</dbReference>
<dbReference type="CDD" id="cd00075">
    <property type="entry name" value="HATPase"/>
    <property type="match status" value="1"/>
</dbReference>
<dbReference type="InterPro" id="IPR003661">
    <property type="entry name" value="HisK_dim/P_dom"/>
</dbReference>
<protein>
    <recommendedName>
        <fullName evidence="14">Sensor protein</fullName>
        <ecNumber evidence="14">2.7.13.3</ecNumber>
    </recommendedName>
</protein>
<evidence type="ECO:0000256" key="1">
    <source>
        <dbReference type="ARBA" id="ARBA00000085"/>
    </source>
</evidence>
<dbReference type="GO" id="GO:0005886">
    <property type="term" value="C:plasma membrane"/>
    <property type="evidence" value="ECO:0007669"/>
    <property type="project" value="UniProtKB-SubCell"/>
</dbReference>
<dbReference type="PRINTS" id="PR00344">
    <property type="entry name" value="BCTRLSENSOR"/>
</dbReference>
<dbReference type="FunFam" id="3.30.565.10:FF:000006">
    <property type="entry name" value="Sensor histidine kinase WalK"/>
    <property type="match status" value="1"/>
</dbReference>
<dbReference type="SMART" id="SM00388">
    <property type="entry name" value="HisKA"/>
    <property type="match status" value="1"/>
</dbReference>
<feature type="domain" description="HAMP" evidence="16">
    <location>
        <begin position="190"/>
        <end position="243"/>
    </location>
</feature>
<feature type="transmembrane region" description="Helical" evidence="14">
    <location>
        <begin position="168"/>
        <end position="190"/>
    </location>
</feature>
<dbReference type="EMBL" id="CP022579">
    <property type="protein sequence ID" value="QEL63924.1"/>
    <property type="molecule type" value="Genomic_DNA"/>
</dbReference>
<dbReference type="Pfam" id="PF00672">
    <property type="entry name" value="HAMP"/>
    <property type="match status" value="1"/>
</dbReference>
<evidence type="ECO:0000256" key="4">
    <source>
        <dbReference type="ARBA" id="ARBA00022519"/>
    </source>
</evidence>
<dbReference type="PROSITE" id="PS50109">
    <property type="entry name" value="HIS_KIN"/>
    <property type="match status" value="1"/>
</dbReference>
<comment type="subcellular location">
    <subcellularLocation>
        <location evidence="2">Cell inner membrane</location>
        <topology evidence="2">Multi-pass membrane protein</topology>
    </subcellularLocation>
</comment>
<evidence type="ECO:0000259" key="15">
    <source>
        <dbReference type="PROSITE" id="PS50109"/>
    </source>
</evidence>
<keyword evidence="10 14" id="KW-0067">ATP-binding</keyword>
<dbReference type="Gene3D" id="1.10.287.130">
    <property type="match status" value="1"/>
</dbReference>
<keyword evidence="7 14" id="KW-0812">Transmembrane</keyword>
<dbReference type="SUPFAM" id="SSF55874">
    <property type="entry name" value="ATPase domain of HSP90 chaperone/DNA topoisomerase II/histidine kinase"/>
    <property type="match status" value="1"/>
</dbReference>
<evidence type="ECO:0000256" key="14">
    <source>
        <dbReference type="RuleBase" id="RU364088"/>
    </source>
</evidence>
<dbReference type="RefSeq" id="WP_149424733.1">
    <property type="nucleotide sequence ID" value="NZ_CP022579.1"/>
</dbReference>
<evidence type="ECO:0000256" key="5">
    <source>
        <dbReference type="ARBA" id="ARBA00022553"/>
    </source>
</evidence>
<evidence type="ECO:0000256" key="3">
    <source>
        <dbReference type="ARBA" id="ARBA00022475"/>
    </source>
</evidence>
<dbReference type="GO" id="GO:0005524">
    <property type="term" value="F:ATP binding"/>
    <property type="evidence" value="ECO:0007669"/>
    <property type="project" value="UniProtKB-KW"/>
</dbReference>
<keyword evidence="8 14" id="KW-0547">Nucleotide-binding</keyword>
<evidence type="ECO:0000256" key="9">
    <source>
        <dbReference type="ARBA" id="ARBA00022777"/>
    </source>
</evidence>
<dbReference type="InterPro" id="IPR003660">
    <property type="entry name" value="HAMP_dom"/>
</dbReference>
<keyword evidence="12 14" id="KW-0902">Two-component regulatory system</keyword>
<comment type="function">
    <text evidence="14">Member of a two-component regulatory system.</text>
</comment>
<evidence type="ECO:0000256" key="11">
    <source>
        <dbReference type="ARBA" id="ARBA00022989"/>
    </source>
</evidence>
<dbReference type="InterPro" id="IPR005467">
    <property type="entry name" value="His_kinase_dom"/>
</dbReference>
<dbReference type="CDD" id="cd00082">
    <property type="entry name" value="HisKA"/>
    <property type="match status" value="1"/>
</dbReference>
<dbReference type="SUPFAM" id="SSF47384">
    <property type="entry name" value="Homodimeric domain of signal transducing histidine kinase"/>
    <property type="match status" value="1"/>
</dbReference>